<evidence type="ECO:0000256" key="7">
    <source>
        <dbReference type="ARBA" id="ARBA00023069"/>
    </source>
</evidence>
<dbReference type="InterPro" id="IPR019306">
    <property type="entry name" value="TMEM231"/>
</dbReference>
<feature type="transmembrane region" description="Helical" evidence="12">
    <location>
        <begin position="31"/>
        <end position="53"/>
    </location>
</feature>
<sequence length="357" mass="39786">MDCRRSVVVHHVPHVQIFAARRCSCAWCTSVILWLLALIVPFIIAFCYNGWWFDEVNKVVLVAEKARLVSVRPAFASLTLQQIGNRTVPDKYPARRGEASRLVWMSGHPSLLIPLEADESSPEKLNIEAPMPVITVDVDGEEDDMVTLEVEWPLTSVQARKRPNHDGRADLANASHSQVTHCEIGLNVTYSLQSSPGTTFQSVAVVSEGSSIPASGLVLKGALMLQQHALLSDVHKESMTRQSARTNPAATTDSAEELATRIDDEQTFSLLASTTSAGWKYSRRGKETDRFSARASLKVLAQSVAHKPTAFEIFVKAWQVDEVLEDVPVRREIYNDLQHQYHICKSSLIRGFRWIEA</sequence>
<dbReference type="GO" id="GO:0060170">
    <property type="term" value="C:ciliary membrane"/>
    <property type="evidence" value="ECO:0007669"/>
    <property type="project" value="UniProtKB-SubCell"/>
</dbReference>
<organism evidence="13 14">
    <name type="scientific">Cystoisospora suis</name>
    <dbReference type="NCBI Taxonomy" id="483139"/>
    <lineage>
        <taxon>Eukaryota</taxon>
        <taxon>Sar</taxon>
        <taxon>Alveolata</taxon>
        <taxon>Apicomplexa</taxon>
        <taxon>Conoidasida</taxon>
        <taxon>Coccidia</taxon>
        <taxon>Eucoccidiorida</taxon>
        <taxon>Eimeriorina</taxon>
        <taxon>Sarcocystidae</taxon>
        <taxon>Cystoisospora</taxon>
    </lineage>
</organism>
<evidence type="ECO:0000256" key="2">
    <source>
        <dbReference type="ARBA" id="ARBA00009082"/>
    </source>
</evidence>
<dbReference type="PANTHER" id="PTHR14605">
    <property type="entry name" value="CHST5 PROTEIN"/>
    <property type="match status" value="1"/>
</dbReference>
<keyword evidence="14" id="KW-1185">Reference proteome</keyword>
<dbReference type="GO" id="GO:0060271">
    <property type="term" value="P:cilium assembly"/>
    <property type="evidence" value="ECO:0007669"/>
    <property type="project" value="TreeGrafter"/>
</dbReference>
<keyword evidence="5 12" id="KW-0812">Transmembrane</keyword>
<gene>
    <name evidence="13" type="ORF">CSUI_006238</name>
</gene>
<dbReference type="RefSeq" id="XP_067921625.1">
    <property type="nucleotide sequence ID" value="XM_068066402.1"/>
</dbReference>
<evidence type="ECO:0000256" key="11">
    <source>
        <dbReference type="ARBA" id="ARBA00024803"/>
    </source>
</evidence>
<dbReference type="Proteomes" id="UP000221165">
    <property type="component" value="Unassembled WGS sequence"/>
</dbReference>
<comment type="similarity">
    <text evidence="2">Belongs to the TMEM231 family.</text>
</comment>
<keyword evidence="7" id="KW-0969">Cilium</keyword>
<dbReference type="VEuPathDB" id="ToxoDB:CSUI_006238"/>
<evidence type="ECO:0000256" key="4">
    <source>
        <dbReference type="ARBA" id="ARBA00022475"/>
    </source>
</evidence>
<proteinExistence type="inferred from homology"/>
<evidence type="ECO:0000256" key="12">
    <source>
        <dbReference type="SAM" id="Phobius"/>
    </source>
</evidence>
<dbReference type="GO" id="GO:0032880">
    <property type="term" value="P:regulation of protein localization"/>
    <property type="evidence" value="ECO:0007669"/>
    <property type="project" value="TreeGrafter"/>
</dbReference>
<evidence type="ECO:0000313" key="13">
    <source>
        <dbReference type="EMBL" id="PHJ19933.1"/>
    </source>
</evidence>
<keyword evidence="6 12" id="KW-1133">Transmembrane helix</keyword>
<keyword evidence="4" id="KW-1003">Cell membrane</keyword>
<comment type="subcellular location">
    <subcellularLocation>
        <location evidence="1">Cell projection</location>
        <location evidence="1">Cilium membrane</location>
        <topology evidence="1">Multi-pass membrane protein</topology>
    </subcellularLocation>
</comment>
<dbReference type="OrthoDB" id="10548629at2759"/>
<keyword evidence="10" id="KW-0966">Cell projection</keyword>
<evidence type="ECO:0000256" key="8">
    <source>
        <dbReference type="ARBA" id="ARBA00023136"/>
    </source>
</evidence>
<evidence type="ECO:0000256" key="10">
    <source>
        <dbReference type="ARBA" id="ARBA00023273"/>
    </source>
</evidence>
<evidence type="ECO:0000313" key="14">
    <source>
        <dbReference type="Proteomes" id="UP000221165"/>
    </source>
</evidence>
<dbReference type="AlphaFoldDB" id="A0A2C6KV35"/>
<comment type="caution">
    <text evidence="13">The sequence shown here is derived from an EMBL/GenBank/DDBJ whole genome shotgun (WGS) entry which is preliminary data.</text>
</comment>
<evidence type="ECO:0000256" key="1">
    <source>
        <dbReference type="ARBA" id="ARBA00004272"/>
    </source>
</evidence>
<keyword evidence="8 12" id="KW-0472">Membrane</keyword>
<dbReference type="Pfam" id="PF10149">
    <property type="entry name" value="TM231"/>
    <property type="match status" value="1"/>
</dbReference>
<dbReference type="GO" id="GO:0035869">
    <property type="term" value="C:ciliary transition zone"/>
    <property type="evidence" value="ECO:0007669"/>
    <property type="project" value="TreeGrafter"/>
</dbReference>
<evidence type="ECO:0000256" key="9">
    <source>
        <dbReference type="ARBA" id="ARBA00023180"/>
    </source>
</evidence>
<evidence type="ECO:0000256" key="3">
    <source>
        <dbReference type="ARBA" id="ARBA00015087"/>
    </source>
</evidence>
<reference evidence="13 14" key="1">
    <citation type="journal article" date="2017" name="Int. J. Parasitol.">
        <title>The genome of the protozoan parasite Cystoisospora suis and a reverse vaccinology approach to identify vaccine candidates.</title>
        <authorList>
            <person name="Palmieri N."/>
            <person name="Shrestha A."/>
            <person name="Ruttkowski B."/>
            <person name="Beck T."/>
            <person name="Vogl C."/>
            <person name="Tomley F."/>
            <person name="Blake D.P."/>
            <person name="Joachim A."/>
        </authorList>
    </citation>
    <scope>NUCLEOTIDE SEQUENCE [LARGE SCALE GENOMIC DNA]</scope>
    <source>
        <strain evidence="13 14">Wien I</strain>
    </source>
</reference>
<evidence type="ECO:0000256" key="5">
    <source>
        <dbReference type="ARBA" id="ARBA00022692"/>
    </source>
</evidence>
<dbReference type="GeneID" id="94429613"/>
<keyword evidence="9" id="KW-0325">Glycoprotein</keyword>
<name>A0A2C6KV35_9APIC</name>
<protein>
    <recommendedName>
        <fullName evidence="3">Transmembrane protein 231</fullName>
    </recommendedName>
</protein>
<comment type="function">
    <text evidence="11">Transmembrane component of the tectonic-like complex, a complex localized at the transition zone of primary cilia and acting as a barrier that prevents diffusion of transmembrane proteins between the cilia and plasma membranes. Required for ciliogenesis and sonic hedgehog/SHH signaling.</text>
</comment>
<accession>A0A2C6KV35</accession>
<dbReference type="PANTHER" id="PTHR14605:SF1">
    <property type="entry name" value="TRANSMEMBRANE PROTEIN 231"/>
    <property type="match status" value="1"/>
</dbReference>
<dbReference type="EMBL" id="MIGC01003115">
    <property type="protein sequence ID" value="PHJ19933.1"/>
    <property type="molecule type" value="Genomic_DNA"/>
</dbReference>
<evidence type="ECO:0000256" key="6">
    <source>
        <dbReference type="ARBA" id="ARBA00022989"/>
    </source>
</evidence>